<dbReference type="InterPro" id="IPR000644">
    <property type="entry name" value="CBS_dom"/>
</dbReference>
<evidence type="ECO:0000256" key="3">
    <source>
        <dbReference type="ARBA" id="ARBA00023122"/>
    </source>
</evidence>
<accession>A0A0M7BCH4</accession>
<feature type="binding site" evidence="5">
    <location>
        <position position="89"/>
    </location>
    <ligand>
        <name>Zn(2+)</name>
        <dbReference type="ChEBI" id="CHEBI:29105"/>
    </ligand>
</feature>
<evidence type="ECO:0000259" key="8">
    <source>
        <dbReference type="PROSITE" id="PS51371"/>
    </source>
</evidence>
<feature type="domain" description="SIS" evidence="9">
    <location>
        <begin position="48"/>
        <end position="191"/>
    </location>
</feature>
<dbReference type="GO" id="GO:0046872">
    <property type="term" value="F:metal ion binding"/>
    <property type="evidence" value="ECO:0007669"/>
    <property type="project" value="UniProtKB-KW"/>
</dbReference>
<dbReference type="NCBIfam" id="TIGR00393">
    <property type="entry name" value="kpsF"/>
    <property type="match status" value="1"/>
</dbReference>
<dbReference type="EMBL" id="CYPR01000106">
    <property type="protein sequence ID" value="CUH38976.1"/>
    <property type="molecule type" value="Genomic_DNA"/>
</dbReference>
<dbReference type="STRING" id="313367.JSE7799_01695"/>
<keyword evidence="2" id="KW-0677">Repeat</keyword>
<name>A0A0M7BCH4_9RHOB</name>
<proteinExistence type="inferred from homology"/>
<evidence type="ECO:0000256" key="1">
    <source>
        <dbReference type="ARBA" id="ARBA00008165"/>
    </source>
</evidence>
<dbReference type="GO" id="GO:0005975">
    <property type="term" value="P:carbohydrate metabolic process"/>
    <property type="evidence" value="ECO:0007669"/>
    <property type="project" value="InterPro"/>
</dbReference>
<evidence type="ECO:0000259" key="9">
    <source>
        <dbReference type="PROSITE" id="PS51464"/>
    </source>
</evidence>
<sequence length="330" mass="34185">MRLSAEAMTNATPETCSDPTETAREVLRTEAAALAALADAMPPDFAATVDLIATLPGRVIVTGIGKSGHIARKIAATLASTGTRALFVHPAEASHGDLGMIGDGDAILAMSNSGETAELRDIVAHAARFSVPLIGLSSRPNSTLMQAADFRLTLPALPEACGIGMVPTTSTTLTLGLGDALAVALLRRRNFRAEDFSVFHPGGKLGAQMARVSQLMQTGERMPLVAADTPMGETLIEMTSKGLGIAAVTDGDALLGVITDGDLRRNMADLMSRNAGDVATRDPLTVTPGMLAAGALALLNERKINVLVVCEDGRPVGILHVHDLLRAGVA</sequence>
<dbReference type="PROSITE" id="PS51371">
    <property type="entry name" value="CBS"/>
    <property type="match status" value="2"/>
</dbReference>
<feature type="site" description="Catalytically relevant" evidence="6">
    <location>
        <position position="66"/>
    </location>
</feature>
<dbReference type="CDD" id="cd04604">
    <property type="entry name" value="CBS_pair_SIS_assoc"/>
    <property type="match status" value="1"/>
</dbReference>
<reference evidence="10 11" key="1">
    <citation type="submission" date="2015-09" db="EMBL/GenBank/DDBJ databases">
        <authorList>
            <person name="Jackson K.R."/>
            <person name="Lunt B.L."/>
            <person name="Fisher J.N.B."/>
            <person name="Gardner A.V."/>
            <person name="Bailey M.E."/>
            <person name="Deus L.M."/>
            <person name="Earl A.S."/>
            <person name="Gibby P.D."/>
            <person name="Hartmann K.A."/>
            <person name="Liu J.E."/>
            <person name="Manci A.M."/>
            <person name="Nielsen D.A."/>
            <person name="Solomon M.B."/>
            <person name="Breakwell D.P."/>
            <person name="Burnett S.H."/>
            <person name="Grose J.H."/>
        </authorList>
    </citation>
    <scope>NUCLEOTIDE SEQUENCE [LARGE SCALE GENOMIC DNA]</scope>
    <source>
        <strain evidence="10 11">CECT 7799</strain>
    </source>
</reference>
<dbReference type="InterPro" id="IPR050986">
    <property type="entry name" value="GutQ/KpsF_isomerases"/>
</dbReference>
<dbReference type="Gene3D" id="3.40.50.10490">
    <property type="entry name" value="Glucose-6-phosphate isomerase like protein, domain 1"/>
    <property type="match status" value="1"/>
</dbReference>
<comment type="similarity">
    <text evidence="1 4">Belongs to the SIS family. GutQ/KpsF subfamily.</text>
</comment>
<feature type="site" description="Catalytically relevant" evidence="6">
    <location>
        <position position="118"/>
    </location>
</feature>
<dbReference type="SMART" id="SM00116">
    <property type="entry name" value="CBS"/>
    <property type="match status" value="2"/>
</dbReference>
<dbReference type="Gene3D" id="3.10.580.10">
    <property type="entry name" value="CBS-domain"/>
    <property type="match status" value="1"/>
</dbReference>
<keyword evidence="5" id="KW-0862">Zinc</keyword>
<dbReference type="InterPro" id="IPR035474">
    <property type="entry name" value="SIS_Kpsf"/>
</dbReference>
<dbReference type="FunFam" id="3.40.50.10490:FF:000011">
    <property type="entry name" value="Arabinose 5-phosphate isomerase"/>
    <property type="match status" value="1"/>
</dbReference>
<dbReference type="Pfam" id="PF01380">
    <property type="entry name" value="SIS"/>
    <property type="match status" value="1"/>
</dbReference>
<evidence type="ECO:0000256" key="7">
    <source>
        <dbReference type="PROSITE-ProRule" id="PRU00703"/>
    </source>
</evidence>
<evidence type="ECO:0000313" key="11">
    <source>
        <dbReference type="Proteomes" id="UP000049455"/>
    </source>
</evidence>
<dbReference type="InterPro" id="IPR046342">
    <property type="entry name" value="CBS_dom_sf"/>
</dbReference>
<keyword evidence="10" id="KW-0413">Isomerase</keyword>
<dbReference type="PANTHER" id="PTHR42745:SF1">
    <property type="entry name" value="ARABINOSE 5-PHOSPHATE ISOMERASE KDSD"/>
    <property type="match status" value="1"/>
</dbReference>
<dbReference type="CDD" id="cd05014">
    <property type="entry name" value="SIS_Kpsf"/>
    <property type="match status" value="1"/>
</dbReference>
<keyword evidence="5" id="KW-0479">Metal-binding</keyword>
<feature type="domain" description="CBS" evidence="8">
    <location>
        <begin position="279"/>
        <end position="330"/>
    </location>
</feature>
<dbReference type="SUPFAM" id="SSF54631">
    <property type="entry name" value="CBS-domain pair"/>
    <property type="match status" value="1"/>
</dbReference>
<dbReference type="InterPro" id="IPR004800">
    <property type="entry name" value="KdsD/KpsF-type"/>
</dbReference>
<keyword evidence="3 7" id="KW-0129">CBS domain</keyword>
<dbReference type="PIRSF" id="PIRSF004692">
    <property type="entry name" value="KdsD_KpsF"/>
    <property type="match status" value="1"/>
</dbReference>
<evidence type="ECO:0000256" key="6">
    <source>
        <dbReference type="PIRSR" id="PIRSR004692-3"/>
    </source>
</evidence>
<dbReference type="PROSITE" id="PS51464">
    <property type="entry name" value="SIS"/>
    <property type="match status" value="1"/>
</dbReference>
<evidence type="ECO:0000256" key="4">
    <source>
        <dbReference type="PIRNR" id="PIRNR004692"/>
    </source>
</evidence>
<keyword evidence="11" id="KW-1185">Reference proteome</keyword>
<dbReference type="AlphaFoldDB" id="A0A0M7BCH4"/>
<dbReference type="Proteomes" id="UP000049455">
    <property type="component" value="Unassembled WGS sequence"/>
</dbReference>
<feature type="site" description="Catalytically relevant" evidence="6">
    <location>
        <position position="200"/>
    </location>
</feature>
<dbReference type="Pfam" id="PF00571">
    <property type="entry name" value="CBS"/>
    <property type="match status" value="2"/>
</dbReference>
<dbReference type="PANTHER" id="PTHR42745">
    <property type="match status" value="1"/>
</dbReference>
<dbReference type="InterPro" id="IPR001347">
    <property type="entry name" value="SIS_dom"/>
</dbReference>
<organism evidence="10 11">
    <name type="scientific">Jannaschia seosinensis</name>
    <dbReference type="NCBI Taxonomy" id="313367"/>
    <lineage>
        <taxon>Bacteria</taxon>
        <taxon>Pseudomonadati</taxon>
        <taxon>Pseudomonadota</taxon>
        <taxon>Alphaproteobacteria</taxon>
        <taxon>Rhodobacterales</taxon>
        <taxon>Roseobacteraceae</taxon>
        <taxon>Jannaschia</taxon>
    </lineage>
</organism>
<gene>
    <name evidence="10" type="primary">kdsD</name>
    <name evidence="10" type="ORF">JSE7799_01695</name>
</gene>
<dbReference type="InterPro" id="IPR046348">
    <property type="entry name" value="SIS_dom_sf"/>
</dbReference>
<evidence type="ECO:0000256" key="5">
    <source>
        <dbReference type="PIRSR" id="PIRSR004692-2"/>
    </source>
</evidence>
<dbReference type="GO" id="GO:0019146">
    <property type="term" value="F:arabinose-5-phosphate isomerase activity"/>
    <property type="evidence" value="ECO:0007669"/>
    <property type="project" value="UniProtKB-EC"/>
</dbReference>
<dbReference type="SUPFAM" id="SSF53697">
    <property type="entry name" value="SIS domain"/>
    <property type="match status" value="1"/>
</dbReference>
<evidence type="ECO:0000256" key="2">
    <source>
        <dbReference type="ARBA" id="ARBA00022737"/>
    </source>
</evidence>
<protein>
    <submittedName>
        <fullName evidence="10">Arabinose 5-phosphate isomerase KdsD</fullName>
        <ecNumber evidence="10">5.3.1.13</ecNumber>
    </submittedName>
</protein>
<feature type="site" description="Catalytically relevant" evidence="6">
    <location>
        <position position="159"/>
    </location>
</feature>
<dbReference type="GO" id="GO:1901135">
    <property type="term" value="P:carbohydrate derivative metabolic process"/>
    <property type="evidence" value="ECO:0007669"/>
    <property type="project" value="InterPro"/>
</dbReference>
<evidence type="ECO:0000313" key="10">
    <source>
        <dbReference type="EMBL" id="CUH38976.1"/>
    </source>
</evidence>
<feature type="domain" description="CBS" evidence="8">
    <location>
        <begin position="216"/>
        <end position="278"/>
    </location>
</feature>
<dbReference type="EC" id="5.3.1.13" evidence="10"/>
<dbReference type="GO" id="GO:0097367">
    <property type="term" value="F:carbohydrate derivative binding"/>
    <property type="evidence" value="ECO:0007669"/>
    <property type="project" value="InterPro"/>
</dbReference>